<sequence>MGVRAACKEVTCLVGSEQLGKGWS</sequence>
<name>A0A381RSH7_9ZZZZ</name>
<organism evidence="1">
    <name type="scientific">marine metagenome</name>
    <dbReference type="NCBI Taxonomy" id="408172"/>
    <lineage>
        <taxon>unclassified sequences</taxon>
        <taxon>metagenomes</taxon>
        <taxon>ecological metagenomes</taxon>
    </lineage>
</organism>
<gene>
    <name evidence="1" type="ORF">METZ01_LOCUS45731</name>
</gene>
<dbReference type="AlphaFoldDB" id="A0A381RSH7"/>
<proteinExistence type="predicted"/>
<dbReference type="EMBL" id="UINC01002097">
    <property type="protein sequence ID" value="SUZ92877.1"/>
    <property type="molecule type" value="Genomic_DNA"/>
</dbReference>
<evidence type="ECO:0000313" key="1">
    <source>
        <dbReference type="EMBL" id="SUZ92877.1"/>
    </source>
</evidence>
<accession>A0A381RSH7</accession>
<protein>
    <submittedName>
        <fullName evidence="1">Uncharacterized protein</fullName>
    </submittedName>
</protein>
<reference evidence="1" key="1">
    <citation type="submission" date="2018-05" db="EMBL/GenBank/DDBJ databases">
        <authorList>
            <person name="Lanie J.A."/>
            <person name="Ng W.-L."/>
            <person name="Kazmierczak K.M."/>
            <person name="Andrzejewski T.M."/>
            <person name="Davidsen T.M."/>
            <person name="Wayne K.J."/>
            <person name="Tettelin H."/>
            <person name="Glass J.I."/>
            <person name="Rusch D."/>
            <person name="Podicherti R."/>
            <person name="Tsui H.-C.T."/>
            <person name="Winkler M.E."/>
        </authorList>
    </citation>
    <scope>NUCLEOTIDE SEQUENCE</scope>
</reference>